<comment type="caution">
    <text evidence="2">The sequence shown here is derived from an EMBL/GenBank/DDBJ whole genome shotgun (WGS) entry which is preliminary data.</text>
</comment>
<dbReference type="Pfam" id="PF00612">
    <property type="entry name" value="IQ"/>
    <property type="match status" value="3"/>
</dbReference>
<dbReference type="CDD" id="cd23767">
    <property type="entry name" value="IQCD"/>
    <property type="match status" value="2"/>
</dbReference>
<feature type="compositionally biased region" description="Low complexity" evidence="1">
    <location>
        <begin position="102"/>
        <end position="111"/>
    </location>
</feature>
<feature type="region of interest" description="Disordered" evidence="1">
    <location>
        <begin position="97"/>
        <end position="139"/>
    </location>
</feature>
<dbReference type="Proteomes" id="UP000887013">
    <property type="component" value="Unassembled WGS sequence"/>
</dbReference>
<dbReference type="EMBL" id="BMAW01021421">
    <property type="protein sequence ID" value="GFT72771.1"/>
    <property type="molecule type" value="Genomic_DNA"/>
</dbReference>
<dbReference type="AlphaFoldDB" id="A0A8X6U279"/>
<name>A0A8X6U279_NEPPI</name>
<accession>A0A8X6U279</accession>
<organism evidence="2 3">
    <name type="scientific">Nephila pilipes</name>
    <name type="common">Giant wood spider</name>
    <name type="synonym">Nephila maculata</name>
    <dbReference type="NCBI Taxonomy" id="299642"/>
    <lineage>
        <taxon>Eukaryota</taxon>
        <taxon>Metazoa</taxon>
        <taxon>Ecdysozoa</taxon>
        <taxon>Arthropoda</taxon>
        <taxon>Chelicerata</taxon>
        <taxon>Arachnida</taxon>
        <taxon>Araneae</taxon>
        <taxon>Araneomorphae</taxon>
        <taxon>Entelegynae</taxon>
        <taxon>Araneoidea</taxon>
        <taxon>Nephilidae</taxon>
        <taxon>Nephila</taxon>
    </lineage>
</organism>
<dbReference type="InterPro" id="IPR000048">
    <property type="entry name" value="IQ_motif_EF-hand-BS"/>
</dbReference>
<dbReference type="PROSITE" id="PS50096">
    <property type="entry name" value="IQ"/>
    <property type="match status" value="3"/>
</dbReference>
<evidence type="ECO:0000313" key="2">
    <source>
        <dbReference type="EMBL" id="GFT72771.1"/>
    </source>
</evidence>
<keyword evidence="3" id="KW-1185">Reference proteome</keyword>
<dbReference type="PANTHER" id="PTHR10699:SF11">
    <property type="entry name" value="IGLOO, ISOFORM A"/>
    <property type="match status" value="1"/>
</dbReference>
<dbReference type="GO" id="GO:0005516">
    <property type="term" value="F:calmodulin binding"/>
    <property type="evidence" value="ECO:0007669"/>
    <property type="project" value="TreeGrafter"/>
</dbReference>
<protein>
    <submittedName>
        <fullName evidence="2">Uncharacterized protein</fullName>
    </submittedName>
</protein>
<gene>
    <name evidence="2" type="primary">AVEN_168014_1</name>
    <name evidence="2" type="ORF">NPIL_278051</name>
</gene>
<sequence length="274" mass="31898">MSEEKAAEKIQASFKGYKVRKSLKNNGALPEKKDVIANNSGKIEEKIKERAKEETASKLNSVQAAVEDELLDIDLTDKDLEKAATKIQLSYRNFTARKKQVEPSTEPQQQEEPTENATEEPPVTKKVENTEEENLDDIDLKDPDVEKAALKIQSTFRGYKTRKEMKNKVHFGVSSNLTDKIQYLQTFWKKKRKEAAISSYLSLHFSFTEEEEKIKTWLMAIYVWNWIYRYKILQKDFVVAFFKPLIENNLTILTSSSRHFFRTNPCICFSRHLD</sequence>
<dbReference type="OrthoDB" id="252964at2759"/>
<evidence type="ECO:0000313" key="3">
    <source>
        <dbReference type="Proteomes" id="UP000887013"/>
    </source>
</evidence>
<evidence type="ECO:0000256" key="1">
    <source>
        <dbReference type="SAM" id="MobiDB-lite"/>
    </source>
</evidence>
<dbReference type="Gene3D" id="1.20.5.190">
    <property type="match status" value="2"/>
</dbReference>
<dbReference type="SMART" id="SM00015">
    <property type="entry name" value="IQ"/>
    <property type="match status" value="3"/>
</dbReference>
<dbReference type="PANTHER" id="PTHR10699">
    <property type="entry name" value="NEUROMODULIN"/>
    <property type="match status" value="1"/>
</dbReference>
<proteinExistence type="predicted"/>
<reference evidence="2" key="1">
    <citation type="submission" date="2020-08" db="EMBL/GenBank/DDBJ databases">
        <title>Multicomponent nature underlies the extraordinary mechanical properties of spider dragline silk.</title>
        <authorList>
            <person name="Kono N."/>
            <person name="Nakamura H."/>
            <person name="Mori M."/>
            <person name="Yoshida Y."/>
            <person name="Ohtoshi R."/>
            <person name="Malay A.D."/>
            <person name="Moran D.A.P."/>
            <person name="Tomita M."/>
            <person name="Numata K."/>
            <person name="Arakawa K."/>
        </authorList>
    </citation>
    <scope>NUCLEOTIDE SEQUENCE</scope>
</reference>